<dbReference type="AlphaFoldDB" id="K5DCR1"/>
<name>K5DCR1_9BACE</name>
<organism evidence="1 2">
    <name type="scientific">Bacteroides finegoldii CL09T03C10</name>
    <dbReference type="NCBI Taxonomy" id="997888"/>
    <lineage>
        <taxon>Bacteria</taxon>
        <taxon>Pseudomonadati</taxon>
        <taxon>Bacteroidota</taxon>
        <taxon>Bacteroidia</taxon>
        <taxon>Bacteroidales</taxon>
        <taxon>Bacteroidaceae</taxon>
        <taxon>Bacteroides</taxon>
    </lineage>
</organism>
<accession>K5DCR1</accession>
<evidence type="ECO:0000313" key="2">
    <source>
        <dbReference type="Proteomes" id="UP000007995"/>
    </source>
</evidence>
<comment type="caution">
    <text evidence="1">The sequence shown here is derived from an EMBL/GenBank/DDBJ whole genome shotgun (WGS) entry which is preliminary data.</text>
</comment>
<dbReference type="Proteomes" id="UP000007995">
    <property type="component" value="Unassembled WGS sequence"/>
</dbReference>
<reference evidence="1 2" key="1">
    <citation type="submission" date="2012-02" db="EMBL/GenBank/DDBJ databases">
        <title>The Genome Sequence of Bacteroides finegoldii CL09T03C10.</title>
        <authorList>
            <consortium name="The Broad Institute Genome Sequencing Platform"/>
            <person name="Earl A."/>
            <person name="Ward D."/>
            <person name="Feldgarden M."/>
            <person name="Gevers D."/>
            <person name="Zitomersky N.L."/>
            <person name="Coyne M.J."/>
            <person name="Comstock L.E."/>
            <person name="Young S.K."/>
            <person name="Zeng Q."/>
            <person name="Gargeya S."/>
            <person name="Fitzgerald M."/>
            <person name="Haas B."/>
            <person name="Abouelleil A."/>
            <person name="Alvarado L."/>
            <person name="Arachchi H.M."/>
            <person name="Berlin A."/>
            <person name="Chapman S.B."/>
            <person name="Gearin G."/>
            <person name="Goldberg J."/>
            <person name="Griggs A."/>
            <person name="Gujja S."/>
            <person name="Hansen M."/>
            <person name="Heiman D."/>
            <person name="Howarth C."/>
            <person name="Larimer J."/>
            <person name="Lui A."/>
            <person name="MacDonald P.J.P."/>
            <person name="McCowen C."/>
            <person name="Montmayeur A."/>
            <person name="Murphy C."/>
            <person name="Neiman D."/>
            <person name="Pearson M."/>
            <person name="Priest M."/>
            <person name="Roberts A."/>
            <person name="Saif S."/>
            <person name="Shea T."/>
            <person name="Sisk P."/>
            <person name="Stolte C."/>
            <person name="Sykes S."/>
            <person name="Wortman J."/>
            <person name="Nusbaum C."/>
            <person name="Birren B."/>
        </authorList>
    </citation>
    <scope>NUCLEOTIDE SEQUENCE [LARGE SCALE GENOMIC DNA]</scope>
    <source>
        <strain evidence="1 2">CL09T03C10</strain>
    </source>
</reference>
<evidence type="ECO:0000313" key="1">
    <source>
        <dbReference type="EMBL" id="EKJ90758.1"/>
    </source>
</evidence>
<proteinExistence type="predicted"/>
<gene>
    <name evidence="1" type="ORF">HMPREF1057_02060</name>
</gene>
<sequence>MTKIVQILFRGNTTDVVISYHICLTFDLDTTIGGQPS</sequence>
<dbReference type="HOGENOM" id="CLU_3340029_0_0_10"/>
<dbReference type="EMBL" id="AGXW01000008">
    <property type="protein sequence ID" value="EKJ90758.1"/>
    <property type="molecule type" value="Genomic_DNA"/>
</dbReference>
<protein>
    <submittedName>
        <fullName evidence="1">Uncharacterized protein</fullName>
    </submittedName>
</protein>